<dbReference type="Gene3D" id="1.10.3860.10">
    <property type="entry name" value="Sodium:dicarboxylate symporter"/>
    <property type="match status" value="1"/>
</dbReference>
<evidence type="ECO:0000256" key="3">
    <source>
        <dbReference type="ARBA" id="ARBA00022475"/>
    </source>
</evidence>
<name>A0ABT2EY09_METVO</name>
<keyword evidence="3" id="KW-1003">Cell membrane</keyword>
<feature type="transmembrane region" description="Helical" evidence="7">
    <location>
        <begin position="157"/>
        <end position="175"/>
    </location>
</feature>
<dbReference type="Pfam" id="PF00375">
    <property type="entry name" value="SDF"/>
    <property type="match status" value="1"/>
</dbReference>
<protein>
    <submittedName>
        <fullName evidence="8">Na+/H+-dicarboxylate symporter</fullName>
    </submittedName>
</protein>
<evidence type="ECO:0000256" key="7">
    <source>
        <dbReference type="SAM" id="Phobius"/>
    </source>
</evidence>
<evidence type="ECO:0000313" key="9">
    <source>
        <dbReference type="Proteomes" id="UP001140258"/>
    </source>
</evidence>
<keyword evidence="4 7" id="KW-0812">Transmembrane</keyword>
<feature type="transmembrane region" description="Helical" evidence="7">
    <location>
        <begin position="91"/>
        <end position="111"/>
    </location>
</feature>
<evidence type="ECO:0000256" key="5">
    <source>
        <dbReference type="ARBA" id="ARBA00022989"/>
    </source>
</evidence>
<sequence>MSNKIINAYTSIPLVARMLGALAIGLPIGLAISFYSPDLINVISAYLSPFGTVLVNMLKMIVIPIIFFSLISGAASIPLGKLGRVGIKTILWYLMTSLFASLFGVLVAMLFNPGVGFTPQEVASSVTQVGVQPSADIIGILLGMFANPFASLAQGNFLPIIVFAILFGVATRLVADKPLDEEESKRAFSLIDFAKAVNASMFKIVNWVMEYAPIGVLALTIVNFGTYGSDLLGSYGQIVIGIVLGIIGLIAFVYSGLLVLIGRENPLKIFNKIKEAMVTAFATRSSAATLPVSMEVARDELGVKEELASFTLPLGATINMDGVCIHLPMWAFFAANMFGIPMTIDSILVMVITTVLASIGAGGVPGGSLMLLFIILGTMGLAPEQIAIVVSLAIAVNPILDMFETMNNITGDLVMTYLVGKTEGLVDENVQKKL</sequence>
<keyword evidence="2" id="KW-0813">Transport</keyword>
<feature type="transmembrane region" description="Helical" evidence="7">
    <location>
        <begin position="204"/>
        <end position="226"/>
    </location>
</feature>
<feature type="transmembrane region" description="Helical" evidence="7">
    <location>
        <begin position="57"/>
        <end position="79"/>
    </location>
</feature>
<gene>
    <name evidence="8" type="ORF">M2325_001562</name>
</gene>
<keyword evidence="5 7" id="KW-1133">Transmembrane helix</keyword>
<dbReference type="EMBL" id="JANUCQ010000005">
    <property type="protein sequence ID" value="MCS3922852.1"/>
    <property type="molecule type" value="Genomic_DNA"/>
</dbReference>
<comment type="caution">
    <text evidence="8">The sequence shown here is derived from an EMBL/GenBank/DDBJ whole genome shotgun (WGS) entry which is preliminary data.</text>
</comment>
<evidence type="ECO:0000256" key="6">
    <source>
        <dbReference type="ARBA" id="ARBA00023136"/>
    </source>
</evidence>
<dbReference type="SUPFAM" id="SSF118215">
    <property type="entry name" value="Proton glutamate symport protein"/>
    <property type="match status" value="1"/>
</dbReference>
<comment type="subcellular location">
    <subcellularLocation>
        <location evidence="1">Cell membrane</location>
        <topology evidence="1">Multi-pass membrane protein</topology>
    </subcellularLocation>
</comment>
<dbReference type="PRINTS" id="PR00173">
    <property type="entry name" value="EDTRNSPORT"/>
</dbReference>
<dbReference type="RefSeq" id="WP_259052563.1">
    <property type="nucleotide sequence ID" value="NZ_JANUCQ010000005.1"/>
</dbReference>
<keyword evidence="6 7" id="KW-0472">Membrane</keyword>
<organism evidence="8 9">
    <name type="scientific">Methanococcus voltae PS</name>
    <dbReference type="NCBI Taxonomy" id="523842"/>
    <lineage>
        <taxon>Archaea</taxon>
        <taxon>Methanobacteriati</taxon>
        <taxon>Methanobacteriota</taxon>
        <taxon>Methanomada group</taxon>
        <taxon>Methanococci</taxon>
        <taxon>Methanococcales</taxon>
        <taxon>Methanococcaceae</taxon>
        <taxon>Methanococcus</taxon>
    </lineage>
</organism>
<feature type="transmembrane region" description="Helical" evidence="7">
    <location>
        <begin position="238"/>
        <end position="262"/>
    </location>
</feature>
<dbReference type="Proteomes" id="UP001140258">
    <property type="component" value="Unassembled WGS sequence"/>
</dbReference>
<evidence type="ECO:0000256" key="4">
    <source>
        <dbReference type="ARBA" id="ARBA00022692"/>
    </source>
</evidence>
<dbReference type="InterPro" id="IPR036458">
    <property type="entry name" value="Na:dicarbo_symporter_sf"/>
</dbReference>
<accession>A0ABT2EY09</accession>
<dbReference type="PANTHER" id="PTHR42865">
    <property type="entry name" value="PROTON/GLUTAMATE-ASPARTATE SYMPORTER"/>
    <property type="match status" value="1"/>
</dbReference>
<evidence type="ECO:0000256" key="1">
    <source>
        <dbReference type="ARBA" id="ARBA00004651"/>
    </source>
</evidence>
<feature type="transmembrane region" description="Helical" evidence="7">
    <location>
        <begin position="12"/>
        <end position="37"/>
    </location>
</feature>
<evidence type="ECO:0000313" key="8">
    <source>
        <dbReference type="EMBL" id="MCS3922852.1"/>
    </source>
</evidence>
<dbReference type="InterPro" id="IPR001991">
    <property type="entry name" value="Na-dicarboxylate_symporter"/>
</dbReference>
<reference evidence="8" key="1">
    <citation type="submission" date="2022-08" db="EMBL/GenBank/DDBJ databases">
        <title>Genomic Encyclopedia of Type Strains, Phase V (KMG-V): Genome sequencing to study the core and pangenomes of soil and plant-associated prokaryotes.</title>
        <authorList>
            <person name="Whitman W."/>
        </authorList>
    </citation>
    <scope>NUCLEOTIDE SEQUENCE</scope>
    <source>
        <strain evidence="8">PS</strain>
    </source>
</reference>
<dbReference type="PANTHER" id="PTHR42865:SF7">
    <property type="entry name" value="PROTON_GLUTAMATE-ASPARTATE SYMPORTER"/>
    <property type="match status" value="1"/>
</dbReference>
<keyword evidence="9" id="KW-1185">Reference proteome</keyword>
<evidence type="ECO:0000256" key="2">
    <source>
        <dbReference type="ARBA" id="ARBA00022448"/>
    </source>
</evidence>
<proteinExistence type="predicted"/>